<evidence type="ECO:0000256" key="11">
    <source>
        <dbReference type="ARBA" id="ARBA00022989"/>
    </source>
</evidence>
<proteinExistence type="inferred from homology"/>
<evidence type="ECO:0000256" key="9">
    <source>
        <dbReference type="ARBA" id="ARBA00022734"/>
    </source>
</evidence>
<keyword evidence="8" id="KW-0479">Metal-binding</keyword>
<dbReference type="GO" id="GO:0000139">
    <property type="term" value="C:Golgi membrane"/>
    <property type="evidence" value="ECO:0007669"/>
    <property type="project" value="UniProtKB-SubCell"/>
</dbReference>
<keyword evidence="13" id="KW-0472">Membrane</keyword>
<keyword evidence="9" id="KW-0430">Lectin</keyword>
<keyword evidence="11" id="KW-1133">Transmembrane helix</keyword>
<evidence type="ECO:0000256" key="1">
    <source>
        <dbReference type="ARBA" id="ARBA00001936"/>
    </source>
</evidence>
<evidence type="ECO:0000313" key="17">
    <source>
        <dbReference type="EnsemblMetazoa" id="PPAI000906-PA"/>
    </source>
</evidence>
<dbReference type="FunFam" id="3.90.550.10:FF:000021">
    <property type="entry name" value="Polypeptide N-acetylgalactosaminyltransferase"/>
    <property type="match status" value="1"/>
</dbReference>
<evidence type="ECO:0000259" key="16">
    <source>
        <dbReference type="Pfam" id="PF00535"/>
    </source>
</evidence>
<evidence type="ECO:0000256" key="15">
    <source>
        <dbReference type="ARBA" id="ARBA00023211"/>
    </source>
</evidence>
<comment type="subcellular location">
    <subcellularLocation>
        <location evidence="2">Golgi apparatus membrane</location>
        <topology evidence="2">Single-pass type II membrane protein</topology>
    </subcellularLocation>
</comment>
<name>A0A1B0D0N4_PHLPP</name>
<dbReference type="Pfam" id="PF00535">
    <property type="entry name" value="Glycos_transf_2"/>
    <property type="match status" value="1"/>
</dbReference>
<evidence type="ECO:0000256" key="10">
    <source>
        <dbReference type="ARBA" id="ARBA00022968"/>
    </source>
</evidence>
<keyword evidence="5" id="KW-0328">Glycosyltransferase</keyword>
<keyword evidence="14" id="KW-1015">Disulfide bond</keyword>
<dbReference type="CDD" id="cd02510">
    <property type="entry name" value="pp-GalNAc-T"/>
    <property type="match status" value="1"/>
</dbReference>
<dbReference type="PANTHER" id="PTHR11675">
    <property type="entry name" value="N-ACETYLGALACTOSAMINYLTRANSFERASE"/>
    <property type="match status" value="1"/>
</dbReference>
<dbReference type="InterPro" id="IPR045885">
    <property type="entry name" value="GalNAc-T"/>
</dbReference>
<keyword evidence="12" id="KW-0333">Golgi apparatus</keyword>
<dbReference type="Gene3D" id="3.90.550.10">
    <property type="entry name" value="Spore Coat Polysaccharide Biosynthesis Protein SpsA, Chain A"/>
    <property type="match status" value="1"/>
</dbReference>
<organism evidence="17 18">
    <name type="scientific">Phlebotomus papatasi</name>
    <name type="common">Sandfly</name>
    <dbReference type="NCBI Taxonomy" id="29031"/>
    <lineage>
        <taxon>Eukaryota</taxon>
        <taxon>Metazoa</taxon>
        <taxon>Ecdysozoa</taxon>
        <taxon>Arthropoda</taxon>
        <taxon>Hexapoda</taxon>
        <taxon>Insecta</taxon>
        <taxon>Pterygota</taxon>
        <taxon>Neoptera</taxon>
        <taxon>Endopterygota</taxon>
        <taxon>Diptera</taxon>
        <taxon>Nematocera</taxon>
        <taxon>Psychodoidea</taxon>
        <taxon>Psychodidae</taxon>
        <taxon>Phlebotomus</taxon>
        <taxon>Phlebotomus</taxon>
    </lineage>
</organism>
<evidence type="ECO:0000256" key="12">
    <source>
        <dbReference type="ARBA" id="ARBA00023034"/>
    </source>
</evidence>
<keyword evidence="7" id="KW-0812">Transmembrane</keyword>
<evidence type="ECO:0000256" key="4">
    <source>
        <dbReference type="ARBA" id="ARBA00005680"/>
    </source>
</evidence>
<sequence length="415" mass="47554">MRIRGSPFGRSLYQKLLLLTVIAISFIFYFKFIKFSSEHLNANPESNLVDVSDLDSLNPLEKLIRADLLKQERGLGDRGKSVALVGASKTKGDEDVKRIALNEELSEHLSYNRTVPDARNPQCRNIHYDLNDLPTASVIIIFYNEPYSVLVRTVHSVLNTGDTRILKEVILVDDASVNVELKDKLDYYIETRFPKNVRLIRLKSRLGLIRARLAGARAARGDVLLFLDAHCECVEKWLEPLLARIKESRTSVLVPIIDVIDAKDFHYSSNGYSTFQVGGFSWSGHFDWIDISARERDRQARECPEKNVDVCPTYSPTMAGGLFAINREYFWEIGSYDEQMDGWGGENLEISFRVWQCGGTIETIPCSRVGHIFRDFHPYSFPDNRDTHGINTVRMALVWMDEYINLFFMNRPDLK</sequence>
<dbReference type="Proteomes" id="UP000092462">
    <property type="component" value="Unassembled WGS sequence"/>
</dbReference>
<evidence type="ECO:0000256" key="7">
    <source>
        <dbReference type="ARBA" id="ARBA00022692"/>
    </source>
</evidence>
<dbReference type="PANTHER" id="PTHR11675:SF43">
    <property type="entry name" value="POLYPEPTIDE N-ACETYLGALACTOSAMINYLTRANSFERASE 1"/>
    <property type="match status" value="1"/>
</dbReference>
<dbReference type="EnsemblMetazoa" id="PPAI000906-RA">
    <property type="protein sequence ID" value="PPAI000906-PA"/>
    <property type="gene ID" value="PPAI000906"/>
</dbReference>
<keyword evidence="6" id="KW-0808">Transferase</keyword>
<accession>A0A1B0D0N4</accession>
<dbReference type="InterPro" id="IPR001173">
    <property type="entry name" value="Glyco_trans_2-like"/>
</dbReference>
<evidence type="ECO:0000256" key="3">
    <source>
        <dbReference type="ARBA" id="ARBA00004922"/>
    </source>
</evidence>
<dbReference type="GO" id="GO:0004653">
    <property type="term" value="F:polypeptide N-acetylgalactosaminyltransferase activity"/>
    <property type="evidence" value="ECO:0007669"/>
    <property type="project" value="UniProtKB-ARBA"/>
</dbReference>
<evidence type="ECO:0000256" key="2">
    <source>
        <dbReference type="ARBA" id="ARBA00004323"/>
    </source>
</evidence>
<evidence type="ECO:0000256" key="6">
    <source>
        <dbReference type="ARBA" id="ARBA00022679"/>
    </source>
</evidence>
<keyword evidence="18" id="KW-1185">Reference proteome</keyword>
<dbReference type="SUPFAM" id="SSF53448">
    <property type="entry name" value="Nucleotide-diphospho-sugar transferases"/>
    <property type="match status" value="1"/>
</dbReference>
<dbReference type="InterPro" id="IPR029044">
    <property type="entry name" value="Nucleotide-diphossugar_trans"/>
</dbReference>
<feature type="domain" description="Glycosyltransferase 2-like" evidence="16">
    <location>
        <begin position="137"/>
        <end position="329"/>
    </location>
</feature>
<dbReference type="EMBL" id="AJVK01010007">
    <property type="status" value="NOT_ANNOTATED_CDS"/>
    <property type="molecule type" value="Genomic_DNA"/>
</dbReference>
<dbReference type="VEuPathDB" id="VectorBase:PPAI000906"/>
<evidence type="ECO:0000256" key="13">
    <source>
        <dbReference type="ARBA" id="ARBA00023136"/>
    </source>
</evidence>
<evidence type="ECO:0000256" key="8">
    <source>
        <dbReference type="ARBA" id="ARBA00022723"/>
    </source>
</evidence>
<dbReference type="AlphaFoldDB" id="A0A1B0D0N4"/>
<evidence type="ECO:0000256" key="14">
    <source>
        <dbReference type="ARBA" id="ARBA00023157"/>
    </source>
</evidence>
<dbReference type="GO" id="GO:0046872">
    <property type="term" value="F:metal ion binding"/>
    <property type="evidence" value="ECO:0007669"/>
    <property type="project" value="UniProtKB-KW"/>
</dbReference>
<dbReference type="GO" id="GO:0030246">
    <property type="term" value="F:carbohydrate binding"/>
    <property type="evidence" value="ECO:0007669"/>
    <property type="project" value="UniProtKB-KW"/>
</dbReference>
<comment type="cofactor">
    <cofactor evidence="1">
        <name>Mn(2+)</name>
        <dbReference type="ChEBI" id="CHEBI:29035"/>
    </cofactor>
</comment>
<keyword evidence="15" id="KW-0464">Manganese</keyword>
<comment type="similarity">
    <text evidence="4">Belongs to the glycosyltransferase 2 family. GalNAc-T subfamily.</text>
</comment>
<protein>
    <recommendedName>
        <fullName evidence="16">Glycosyltransferase 2-like domain-containing protein</fullName>
    </recommendedName>
</protein>
<keyword evidence="10" id="KW-0735">Signal-anchor</keyword>
<reference evidence="17" key="1">
    <citation type="submission" date="2022-08" db="UniProtKB">
        <authorList>
            <consortium name="EnsemblMetazoa"/>
        </authorList>
    </citation>
    <scope>IDENTIFICATION</scope>
    <source>
        <strain evidence="17">Israel</strain>
    </source>
</reference>
<evidence type="ECO:0000256" key="5">
    <source>
        <dbReference type="ARBA" id="ARBA00022676"/>
    </source>
</evidence>
<comment type="pathway">
    <text evidence="3">Protein modification; protein glycosylation.</text>
</comment>
<dbReference type="GO" id="GO:0006493">
    <property type="term" value="P:protein O-linked glycosylation"/>
    <property type="evidence" value="ECO:0007669"/>
    <property type="project" value="TreeGrafter"/>
</dbReference>
<dbReference type="VEuPathDB" id="VectorBase:PPAPM1_010020"/>
<evidence type="ECO:0000313" key="18">
    <source>
        <dbReference type="Proteomes" id="UP000092462"/>
    </source>
</evidence>